<evidence type="ECO:0000313" key="8">
    <source>
        <dbReference type="Proteomes" id="UP000295525"/>
    </source>
</evidence>
<keyword evidence="3" id="KW-0479">Metal-binding</keyword>
<keyword evidence="2 3" id="KW-0186">Copper</keyword>
<evidence type="ECO:0000256" key="5">
    <source>
        <dbReference type="SAM" id="SignalP"/>
    </source>
</evidence>
<evidence type="ECO:0000259" key="6">
    <source>
        <dbReference type="PROSITE" id="PS51352"/>
    </source>
</evidence>
<dbReference type="InterPro" id="IPR036249">
    <property type="entry name" value="Thioredoxin-like_sf"/>
</dbReference>
<comment type="similarity">
    <text evidence="1">Belongs to the SCO1/2 family.</text>
</comment>
<keyword evidence="4" id="KW-1015">Disulfide bond</keyword>
<evidence type="ECO:0000256" key="4">
    <source>
        <dbReference type="PIRSR" id="PIRSR603782-2"/>
    </source>
</evidence>
<dbReference type="PANTHER" id="PTHR12151">
    <property type="entry name" value="ELECTRON TRANSPORT PROTIN SCO1/SENC FAMILY MEMBER"/>
    <property type="match status" value="1"/>
</dbReference>
<evidence type="ECO:0000313" key="7">
    <source>
        <dbReference type="EMBL" id="TCT06984.1"/>
    </source>
</evidence>
<name>A0A4R3M1J1_9BURK</name>
<feature type="chain" id="PRO_5020675654" evidence="5">
    <location>
        <begin position="24"/>
        <end position="206"/>
    </location>
</feature>
<dbReference type="AlphaFoldDB" id="A0A4R3M1J1"/>
<proteinExistence type="inferred from homology"/>
<accession>A0A4R3M1J1</accession>
<dbReference type="EMBL" id="SMAJ01000007">
    <property type="protein sequence ID" value="TCT06984.1"/>
    <property type="molecule type" value="Genomic_DNA"/>
</dbReference>
<evidence type="ECO:0000256" key="1">
    <source>
        <dbReference type="ARBA" id="ARBA00010996"/>
    </source>
</evidence>
<dbReference type="InterPro" id="IPR003782">
    <property type="entry name" value="SCO1/SenC"/>
</dbReference>
<dbReference type="PANTHER" id="PTHR12151:SF25">
    <property type="entry name" value="LINALOOL DEHYDRATASE_ISOMERASE DOMAIN-CONTAINING PROTEIN"/>
    <property type="match status" value="1"/>
</dbReference>
<comment type="caution">
    <text evidence="7">The sequence shown here is derived from an EMBL/GenBank/DDBJ whole genome shotgun (WGS) entry which is preliminary data.</text>
</comment>
<sequence>MAILRTLLVSLGLLLAGAAALSAATDRFQAFTTETARRLAVRRHPVQIPPVALQIQSGSHISLADLHGKWLLVDFIYTRCPTYCVALGGEFAQLQDTLAQPLAQGKVQLLSISFDPLHDTPAQLTAYMQRSRDRGLGWIAARPVDPHGLVQLKEAFGITVIPDPASGGYTHNAAIHLVDPAGRLVQIFDEDAPGLAGQTVLRRLGQ</sequence>
<keyword evidence="5" id="KW-0732">Signal</keyword>
<feature type="signal peptide" evidence="5">
    <location>
        <begin position="1"/>
        <end position="23"/>
    </location>
</feature>
<dbReference type="Gene3D" id="3.40.30.10">
    <property type="entry name" value="Glutaredoxin"/>
    <property type="match status" value="1"/>
</dbReference>
<dbReference type="SUPFAM" id="SSF52833">
    <property type="entry name" value="Thioredoxin-like"/>
    <property type="match status" value="1"/>
</dbReference>
<feature type="binding site" evidence="3">
    <location>
        <position position="84"/>
    </location>
    <ligand>
        <name>Cu cation</name>
        <dbReference type="ChEBI" id="CHEBI:23378"/>
    </ligand>
</feature>
<protein>
    <submittedName>
        <fullName evidence="7">Protein SCO1/2</fullName>
    </submittedName>
</protein>
<feature type="domain" description="Thioredoxin" evidence="6">
    <location>
        <begin position="42"/>
        <end position="206"/>
    </location>
</feature>
<evidence type="ECO:0000256" key="2">
    <source>
        <dbReference type="ARBA" id="ARBA00023008"/>
    </source>
</evidence>
<evidence type="ECO:0000256" key="3">
    <source>
        <dbReference type="PIRSR" id="PIRSR603782-1"/>
    </source>
</evidence>
<dbReference type="RefSeq" id="WP_132582414.1">
    <property type="nucleotide sequence ID" value="NZ_SMAJ01000007.1"/>
</dbReference>
<feature type="binding site" evidence="3">
    <location>
        <position position="80"/>
    </location>
    <ligand>
        <name>Cu cation</name>
        <dbReference type="ChEBI" id="CHEBI:23378"/>
    </ligand>
</feature>
<reference evidence="7 8" key="1">
    <citation type="submission" date="2019-03" db="EMBL/GenBank/DDBJ databases">
        <title>Genomic Encyclopedia of Type Strains, Phase IV (KMG-IV): sequencing the most valuable type-strain genomes for metagenomic binning, comparative biology and taxonomic classification.</title>
        <authorList>
            <person name="Goeker M."/>
        </authorList>
    </citation>
    <scope>NUCLEOTIDE SEQUENCE [LARGE SCALE GENOMIC DNA]</scope>
    <source>
        <strain evidence="7 8">DSM 24591</strain>
    </source>
</reference>
<feature type="disulfide bond" description="Redox-active" evidence="4">
    <location>
        <begin position="80"/>
        <end position="84"/>
    </location>
</feature>
<gene>
    <name evidence="7" type="ORF">EDC26_10739</name>
</gene>
<dbReference type="GO" id="GO:0046872">
    <property type="term" value="F:metal ion binding"/>
    <property type="evidence" value="ECO:0007669"/>
    <property type="project" value="UniProtKB-KW"/>
</dbReference>
<feature type="binding site" evidence="3">
    <location>
        <position position="171"/>
    </location>
    <ligand>
        <name>Cu cation</name>
        <dbReference type="ChEBI" id="CHEBI:23378"/>
    </ligand>
</feature>
<dbReference type="PROSITE" id="PS51352">
    <property type="entry name" value="THIOREDOXIN_2"/>
    <property type="match status" value="1"/>
</dbReference>
<dbReference type="OrthoDB" id="8550465at2"/>
<dbReference type="CDD" id="cd02968">
    <property type="entry name" value="SCO"/>
    <property type="match status" value="1"/>
</dbReference>
<dbReference type="Pfam" id="PF02630">
    <property type="entry name" value="SCO1-SenC"/>
    <property type="match status" value="1"/>
</dbReference>
<dbReference type="Proteomes" id="UP000295525">
    <property type="component" value="Unassembled WGS sequence"/>
</dbReference>
<keyword evidence="8" id="KW-1185">Reference proteome</keyword>
<organism evidence="7 8">
    <name type="scientific">Paralcaligenes ureilyticus</name>
    <dbReference type="NCBI Taxonomy" id="627131"/>
    <lineage>
        <taxon>Bacteria</taxon>
        <taxon>Pseudomonadati</taxon>
        <taxon>Pseudomonadota</taxon>
        <taxon>Betaproteobacteria</taxon>
        <taxon>Burkholderiales</taxon>
        <taxon>Alcaligenaceae</taxon>
        <taxon>Paralcaligenes</taxon>
    </lineage>
</organism>
<dbReference type="InterPro" id="IPR013766">
    <property type="entry name" value="Thioredoxin_domain"/>
</dbReference>